<dbReference type="STRING" id="67767.A0A0J7NCK2"/>
<sequence length="110" mass="12830">MDLPDLLQEMLKRMTHREQDDDFLKRARAMLKDIKEPDKVCKLNEAFYGLRQARRQWYAELDKALRSIGSAPTNADPCVYIGGKLTFVLVYVNDILIVSNDRDKENQIKN</sequence>
<keyword evidence="2" id="KW-0808">Transferase</keyword>
<reference evidence="2 3" key="1">
    <citation type="submission" date="2015-04" db="EMBL/GenBank/DDBJ databases">
        <title>Lasius niger genome sequencing.</title>
        <authorList>
            <person name="Konorov E.A."/>
            <person name="Nikitin M.A."/>
            <person name="Kirill M.V."/>
            <person name="Chang P."/>
        </authorList>
    </citation>
    <scope>NUCLEOTIDE SEQUENCE [LARGE SCALE GENOMIC DNA]</scope>
    <source>
        <tissue evidence="2">Whole</tissue>
    </source>
</reference>
<evidence type="ECO:0000313" key="2">
    <source>
        <dbReference type="EMBL" id="KMQ90305.1"/>
    </source>
</evidence>
<dbReference type="Proteomes" id="UP000036403">
    <property type="component" value="Unassembled WGS sequence"/>
</dbReference>
<evidence type="ECO:0000259" key="1">
    <source>
        <dbReference type="Pfam" id="PF07727"/>
    </source>
</evidence>
<dbReference type="Pfam" id="PF07727">
    <property type="entry name" value="RVT_2"/>
    <property type="match status" value="1"/>
</dbReference>
<evidence type="ECO:0000313" key="3">
    <source>
        <dbReference type="Proteomes" id="UP000036403"/>
    </source>
</evidence>
<protein>
    <submittedName>
        <fullName evidence="2">Cysteine-rich rlk receptor-like protein kinase protein</fullName>
    </submittedName>
</protein>
<gene>
    <name evidence="2" type="ORF">RF55_9953</name>
</gene>
<keyword evidence="2" id="KW-0675">Receptor</keyword>
<keyword evidence="3" id="KW-1185">Reference proteome</keyword>
<dbReference type="InterPro" id="IPR013103">
    <property type="entry name" value="RVT_2"/>
</dbReference>
<dbReference type="PaxDb" id="67767-A0A0J7NCK2"/>
<dbReference type="OrthoDB" id="413361at2759"/>
<name>A0A0J7NCK2_LASNI</name>
<keyword evidence="2" id="KW-0418">Kinase</keyword>
<accession>A0A0J7NCK2</accession>
<organism evidence="2 3">
    <name type="scientific">Lasius niger</name>
    <name type="common">Black garden ant</name>
    <dbReference type="NCBI Taxonomy" id="67767"/>
    <lineage>
        <taxon>Eukaryota</taxon>
        <taxon>Metazoa</taxon>
        <taxon>Ecdysozoa</taxon>
        <taxon>Arthropoda</taxon>
        <taxon>Hexapoda</taxon>
        <taxon>Insecta</taxon>
        <taxon>Pterygota</taxon>
        <taxon>Neoptera</taxon>
        <taxon>Endopterygota</taxon>
        <taxon>Hymenoptera</taxon>
        <taxon>Apocrita</taxon>
        <taxon>Aculeata</taxon>
        <taxon>Formicoidea</taxon>
        <taxon>Formicidae</taxon>
        <taxon>Formicinae</taxon>
        <taxon>Lasius</taxon>
        <taxon>Lasius</taxon>
    </lineage>
</organism>
<dbReference type="EMBL" id="LBMM01006809">
    <property type="protein sequence ID" value="KMQ90305.1"/>
    <property type="molecule type" value="Genomic_DNA"/>
</dbReference>
<dbReference type="AlphaFoldDB" id="A0A0J7NCK2"/>
<proteinExistence type="predicted"/>
<dbReference type="GO" id="GO:0016301">
    <property type="term" value="F:kinase activity"/>
    <property type="evidence" value="ECO:0007669"/>
    <property type="project" value="UniProtKB-KW"/>
</dbReference>
<comment type="caution">
    <text evidence="2">The sequence shown here is derived from an EMBL/GenBank/DDBJ whole genome shotgun (WGS) entry which is preliminary data.</text>
</comment>
<feature type="domain" description="Reverse transcriptase Ty1/copia-type" evidence="1">
    <location>
        <begin position="35"/>
        <end position="109"/>
    </location>
</feature>